<evidence type="ECO:0000256" key="4">
    <source>
        <dbReference type="ARBA" id="ARBA00022723"/>
    </source>
</evidence>
<feature type="binding site" description="axial binding residue" evidence="8">
    <location>
        <position position="459"/>
    </location>
    <ligand>
        <name>heme</name>
        <dbReference type="ChEBI" id="CHEBI:30413"/>
    </ligand>
    <ligandPart>
        <name>Fe</name>
        <dbReference type="ChEBI" id="CHEBI:18248"/>
    </ligandPart>
</feature>
<comment type="caution">
    <text evidence="11">The sequence shown here is derived from an EMBL/GenBank/DDBJ whole genome shotgun (WGS) entry which is preliminary data.</text>
</comment>
<evidence type="ECO:0000313" key="12">
    <source>
        <dbReference type="Proteomes" id="UP000179179"/>
    </source>
</evidence>
<keyword evidence="4 8" id="KW-0479">Metal-binding</keyword>
<keyword evidence="6 8" id="KW-0408">Iron</keyword>
<dbReference type="PROSITE" id="PS00086">
    <property type="entry name" value="CYTOCHROME_P450"/>
    <property type="match status" value="1"/>
</dbReference>
<keyword evidence="3 8" id="KW-0349">Heme</keyword>
<dbReference type="CDD" id="cd11063">
    <property type="entry name" value="CYP52"/>
    <property type="match status" value="1"/>
</dbReference>
<dbReference type="PRINTS" id="PR00385">
    <property type="entry name" value="P450"/>
</dbReference>
<dbReference type="Pfam" id="PF00067">
    <property type="entry name" value="p450"/>
    <property type="match status" value="1"/>
</dbReference>
<dbReference type="PANTHER" id="PTHR24287:SF1">
    <property type="entry name" value="P450, PUTATIVE (EUROFUNG)-RELATED"/>
    <property type="match status" value="1"/>
</dbReference>
<dbReference type="InterPro" id="IPR001128">
    <property type="entry name" value="Cyt_P450"/>
</dbReference>
<evidence type="ECO:0000256" key="9">
    <source>
        <dbReference type="RuleBase" id="RU000461"/>
    </source>
</evidence>
<keyword evidence="10" id="KW-0812">Transmembrane</keyword>
<evidence type="ECO:0008006" key="13">
    <source>
        <dbReference type="Google" id="ProtNLM"/>
    </source>
</evidence>
<keyword evidence="10" id="KW-0472">Membrane</keyword>
<protein>
    <recommendedName>
        <fullName evidence="13">Cytochrome P450 alkane hydroxylase</fullName>
    </recommendedName>
</protein>
<evidence type="ECO:0000256" key="10">
    <source>
        <dbReference type="SAM" id="Phobius"/>
    </source>
</evidence>
<dbReference type="EMBL" id="LYCR01000003">
    <property type="protein sequence ID" value="OGM50548.1"/>
    <property type="molecule type" value="Genomic_DNA"/>
</dbReference>
<proteinExistence type="inferred from homology"/>
<evidence type="ECO:0000256" key="5">
    <source>
        <dbReference type="ARBA" id="ARBA00023002"/>
    </source>
</evidence>
<keyword evidence="7 9" id="KW-0503">Monooxygenase</keyword>
<dbReference type="SUPFAM" id="SSF48264">
    <property type="entry name" value="Cytochrome P450"/>
    <property type="match status" value="1"/>
</dbReference>
<comment type="cofactor">
    <cofactor evidence="1 8">
        <name>heme</name>
        <dbReference type="ChEBI" id="CHEBI:30413"/>
    </cofactor>
</comment>
<evidence type="ECO:0000256" key="3">
    <source>
        <dbReference type="ARBA" id="ARBA00022617"/>
    </source>
</evidence>
<evidence type="ECO:0000256" key="7">
    <source>
        <dbReference type="ARBA" id="ARBA00023033"/>
    </source>
</evidence>
<feature type="transmembrane region" description="Helical" evidence="10">
    <location>
        <begin position="6"/>
        <end position="30"/>
    </location>
</feature>
<dbReference type="InterPro" id="IPR017972">
    <property type="entry name" value="Cyt_P450_CS"/>
</dbReference>
<comment type="similarity">
    <text evidence="2 9">Belongs to the cytochrome P450 family.</text>
</comment>
<keyword evidence="5 9" id="KW-0560">Oxidoreductase</keyword>
<dbReference type="PANTHER" id="PTHR24287">
    <property type="entry name" value="P450, PUTATIVE (EUROFUNG)-RELATED"/>
    <property type="match status" value="1"/>
</dbReference>
<evidence type="ECO:0000313" key="11">
    <source>
        <dbReference type="EMBL" id="OGM50548.1"/>
    </source>
</evidence>
<dbReference type="Proteomes" id="UP000179179">
    <property type="component" value="Unassembled WGS sequence"/>
</dbReference>
<dbReference type="GeneID" id="34444316"/>
<dbReference type="Gene3D" id="1.10.630.10">
    <property type="entry name" value="Cytochrome P450"/>
    <property type="match status" value="1"/>
</dbReference>
<dbReference type="InterPro" id="IPR002403">
    <property type="entry name" value="Cyt_P450_E_grp-IV"/>
</dbReference>
<reference evidence="11 12" key="1">
    <citation type="journal article" date="2016" name="Genome Biol. Evol.">
        <title>Draft genome sequence of an aflatoxigenic Aspergillus species, A. bombycis.</title>
        <authorList>
            <person name="Moore G.G."/>
            <person name="Mack B.M."/>
            <person name="Beltz S.B."/>
            <person name="Gilbert M.K."/>
        </authorList>
    </citation>
    <scope>NUCLEOTIDE SEQUENCE [LARGE SCALE GENOMIC DNA]</scope>
    <source>
        <strain evidence="12">NRRL 26010</strain>
    </source>
</reference>
<organism evidence="11 12">
    <name type="scientific">Aspergillus bombycis</name>
    <dbReference type="NCBI Taxonomy" id="109264"/>
    <lineage>
        <taxon>Eukaryota</taxon>
        <taxon>Fungi</taxon>
        <taxon>Dikarya</taxon>
        <taxon>Ascomycota</taxon>
        <taxon>Pezizomycotina</taxon>
        <taxon>Eurotiomycetes</taxon>
        <taxon>Eurotiomycetidae</taxon>
        <taxon>Eurotiales</taxon>
        <taxon>Aspergillaceae</taxon>
        <taxon>Aspergillus</taxon>
    </lineage>
</organism>
<dbReference type="InterPro" id="IPR036396">
    <property type="entry name" value="Cyt_P450_sf"/>
</dbReference>
<keyword evidence="12" id="KW-1185">Reference proteome</keyword>
<dbReference type="RefSeq" id="XP_022394265.1">
    <property type="nucleotide sequence ID" value="XM_022528056.1"/>
</dbReference>
<evidence type="ECO:0000256" key="8">
    <source>
        <dbReference type="PIRSR" id="PIRSR602403-1"/>
    </source>
</evidence>
<dbReference type="GO" id="GO:0004497">
    <property type="term" value="F:monooxygenase activity"/>
    <property type="evidence" value="ECO:0007669"/>
    <property type="project" value="UniProtKB-KW"/>
</dbReference>
<dbReference type="AlphaFoldDB" id="A0A1F8AGY0"/>
<dbReference type="GO" id="GO:0016705">
    <property type="term" value="F:oxidoreductase activity, acting on paired donors, with incorporation or reduction of molecular oxygen"/>
    <property type="evidence" value="ECO:0007669"/>
    <property type="project" value="InterPro"/>
</dbReference>
<dbReference type="GO" id="GO:0020037">
    <property type="term" value="F:heme binding"/>
    <property type="evidence" value="ECO:0007669"/>
    <property type="project" value="InterPro"/>
</dbReference>
<sequence length="512" mass="58821">MTYNSLTTVFLCAVVLGLTRIIWQSISWYLRYRRFHKSHGCQSLRTAPSKDPILGLDHFFRLGKAAHNSRYLEQFQQWFQEVGSTFGVNLMGDYVVFTNEPKNVQAVLVTKFKDFEIGQRRRDNSAELLGIGVFNADGQTWEHGRALVRPNFTRKQVADLGLFEKHVQRLFQAMPTDGTKVDIQEWVFRFTLDTGTDVLFSESSDVLLPSATDIARKFSWAFDRGIDGIAQRIRLGRFARFYYDPQYTNACKFVHNYVDAIVAKAVDRAKEWHVQRSEKPEKSEDTEEERYTFLNALAREGVEPKLIRDQILNILVAARDTSACLMSAAVFELARRPEYQAQLRQEIEGILNGRHPTFEELKDLSFLNSFVKETLRMYPPVPLNARVAKNDTVLPRGGGSDGMAPTFIPKGQLVVYQVYSMHRREDLWGADAHIFRPERWETKRPTFEYLPFNAGPRICPGQQFALVETSYVLVRLLQEYSNIGGHDNDAPWREHLTLTCSVGQGVWVSLTK</sequence>
<dbReference type="InterPro" id="IPR047146">
    <property type="entry name" value="Cyt_P450_E_CYP52_fungi"/>
</dbReference>
<evidence type="ECO:0000256" key="1">
    <source>
        <dbReference type="ARBA" id="ARBA00001971"/>
    </source>
</evidence>
<dbReference type="OrthoDB" id="1470350at2759"/>
<dbReference type="GO" id="GO:0005506">
    <property type="term" value="F:iron ion binding"/>
    <property type="evidence" value="ECO:0007669"/>
    <property type="project" value="InterPro"/>
</dbReference>
<keyword evidence="10" id="KW-1133">Transmembrane helix</keyword>
<gene>
    <name evidence="11" type="ORF">ABOM_000926</name>
</gene>
<name>A0A1F8AGY0_9EURO</name>
<evidence type="ECO:0000256" key="2">
    <source>
        <dbReference type="ARBA" id="ARBA00010617"/>
    </source>
</evidence>
<dbReference type="PRINTS" id="PR00465">
    <property type="entry name" value="EP450IV"/>
</dbReference>
<evidence type="ECO:0000256" key="6">
    <source>
        <dbReference type="ARBA" id="ARBA00023004"/>
    </source>
</evidence>
<accession>A0A1F8AGY0</accession>
<dbReference type="STRING" id="109264.A0A1F8AGY0"/>